<feature type="domain" description="Sodium/calcium exchanger membrane region" evidence="6">
    <location>
        <begin position="177"/>
        <end position="309"/>
    </location>
</feature>
<evidence type="ECO:0000313" key="8">
    <source>
        <dbReference type="Proteomes" id="UP001595698"/>
    </source>
</evidence>
<evidence type="ECO:0000256" key="5">
    <source>
        <dbReference type="SAM" id="Phobius"/>
    </source>
</evidence>
<feature type="transmembrane region" description="Helical" evidence="5">
    <location>
        <begin position="267"/>
        <end position="287"/>
    </location>
</feature>
<dbReference type="PANTHER" id="PTHR10846">
    <property type="entry name" value="SODIUM/POTASSIUM/CALCIUM EXCHANGER"/>
    <property type="match status" value="1"/>
</dbReference>
<dbReference type="RefSeq" id="WP_362918449.1">
    <property type="nucleotide sequence ID" value="NZ_JBHSBC010000065.1"/>
</dbReference>
<dbReference type="Pfam" id="PF01699">
    <property type="entry name" value="Na_Ca_ex"/>
    <property type="match status" value="2"/>
</dbReference>
<evidence type="ECO:0000256" key="3">
    <source>
        <dbReference type="ARBA" id="ARBA00022989"/>
    </source>
</evidence>
<feature type="transmembrane region" description="Helical" evidence="5">
    <location>
        <begin position="299"/>
        <end position="316"/>
    </location>
</feature>
<feature type="transmembrane region" description="Helical" evidence="5">
    <location>
        <begin position="78"/>
        <end position="96"/>
    </location>
</feature>
<dbReference type="PANTHER" id="PTHR10846:SF8">
    <property type="entry name" value="INNER MEMBRANE PROTEIN YRBG"/>
    <property type="match status" value="1"/>
</dbReference>
<dbReference type="Gene3D" id="1.20.1420.30">
    <property type="entry name" value="NCX, central ion-binding region"/>
    <property type="match status" value="1"/>
</dbReference>
<keyword evidence="8" id="KW-1185">Reference proteome</keyword>
<feature type="transmembrane region" description="Helical" evidence="5">
    <location>
        <begin position="105"/>
        <end position="123"/>
    </location>
</feature>
<comment type="caution">
    <text evidence="7">The sequence shown here is derived from an EMBL/GenBank/DDBJ whole genome shotgun (WGS) entry which is preliminary data.</text>
</comment>
<dbReference type="InterPro" id="IPR004837">
    <property type="entry name" value="NaCa_Exmemb"/>
</dbReference>
<dbReference type="Proteomes" id="UP001595698">
    <property type="component" value="Unassembled WGS sequence"/>
</dbReference>
<evidence type="ECO:0000256" key="1">
    <source>
        <dbReference type="ARBA" id="ARBA00004141"/>
    </source>
</evidence>
<evidence type="ECO:0000259" key="6">
    <source>
        <dbReference type="Pfam" id="PF01699"/>
    </source>
</evidence>
<keyword evidence="2 5" id="KW-0812">Transmembrane</keyword>
<evidence type="ECO:0000313" key="7">
    <source>
        <dbReference type="EMBL" id="MFC3986682.1"/>
    </source>
</evidence>
<feature type="transmembrane region" description="Helical" evidence="5">
    <location>
        <begin position="237"/>
        <end position="261"/>
    </location>
</feature>
<keyword evidence="4 5" id="KW-0472">Membrane</keyword>
<dbReference type="InterPro" id="IPR044880">
    <property type="entry name" value="NCX_ion-bd_dom_sf"/>
</dbReference>
<feature type="domain" description="Sodium/calcium exchanger membrane region" evidence="6">
    <location>
        <begin position="5"/>
        <end position="142"/>
    </location>
</feature>
<name>A0ABV8FD76_9ACTN</name>
<gene>
    <name evidence="7" type="ORF">ACFOYY_41590</name>
</gene>
<keyword evidence="3 5" id="KW-1133">Transmembrane helix</keyword>
<protein>
    <submittedName>
        <fullName evidence="7">Sodium:calcium antiporter</fullName>
    </submittedName>
</protein>
<dbReference type="InterPro" id="IPR004481">
    <property type="entry name" value="K/Na/Ca-exchanger"/>
</dbReference>
<reference evidence="8" key="1">
    <citation type="journal article" date="2019" name="Int. J. Syst. Evol. Microbiol.">
        <title>The Global Catalogue of Microorganisms (GCM) 10K type strain sequencing project: providing services to taxonomists for standard genome sequencing and annotation.</title>
        <authorList>
            <consortium name="The Broad Institute Genomics Platform"/>
            <consortium name="The Broad Institute Genome Sequencing Center for Infectious Disease"/>
            <person name="Wu L."/>
            <person name="Ma J."/>
        </authorList>
    </citation>
    <scope>NUCLEOTIDE SEQUENCE [LARGE SCALE GENOMIC DNA]</scope>
    <source>
        <strain evidence="8">TBRC 7912</strain>
    </source>
</reference>
<evidence type="ECO:0000256" key="4">
    <source>
        <dbReference type="ARBA" id="ARBA00023136"/>
    </source>
</evidence>
<evidence type="ECO:0000256" key="2">
    <source>
        <dbReference type="ARBA" id="ARBA00022692"/>
    </source>
</evidence>
<organism evidence="7 8">
    <name type="scientific">Streptosporangium jomthongense</name>
    <dbReference type="NCBI Taxonomy" id="1193683"/>
    <lineage>
        <taxon>Bacteria</taxon>
        <taxon>Bacillati</taxon>
        <taxon>Actinomycetota</taxon>
        <taxon>Actinomycetes</taxon>
        <taxon>Streptosporangiales</taxon>
        <taxon>Streptosporangiaceae</taxon>
        <taxon>Streptosporangium</taxon>
    </lineage>
</organism>
<sequence length="317" mass="31527">MLVLAILSVIGLVVLALAADHLVIGAGRLAGRLGVQPVVVGVVVIGFGTSAPELVVAATAAARGHTDLAAASLVGSNIVNMTLILGVGGLTAALAVRSSILRREAPLSLAAVTAFAVALTYGLGPVTGVLLTLAMVASVVMLLRFARADPRDALVAETTDHLGAAIRPRLVVEAARTIVGLGGTLLGAQLLVANVSELAIRAGVSSQVVGFTLVALGTSLPELVTSVQAQRRGDGDLVIGNLLGSNLVNSLVGGAVVAFSSGGVPSAVAPALVVAMVGISGISWGLLARGSRLSRRESVLLLVLYGALLPLIVSAGP</sequence>
<proteinExistence type="predicted"/>
<dbReference type="EMBL" id="JBHSBC010000065">
    <property type="protein sequence ID" value="MFC3986682.1"/>
    <property type="molecule type" value="Genomic_DNA"/>
</dbReference>
<accession>A0ABV8FD76</accession>
<comment type="subcellular location">
    <subcellularLocation>
        <location evidence="1">Membrane</location>
        <topology evidence="1">Multi-pass membrane protein</topology>
    </subcellularLocation>
</comment>